<dbReference type="OrthoDB" id="10522788at2759"/>
<organism evidence="1 2">
    <name type="scientific">Pyrenophora seminiperda CCB06</name>
    <dbReference type="NCBI Taxonomy" id="1302712"/>
    <lineage>
        <taxon>Eukaryota</taxon>
        <taxon>Fungi</taxon>
        <taxon>Dikarya</taxon>
        <taxon>Ascomycota</taxon>
        <taxon>Pezizomycotina</taxon>
        <taxon>Dothideomycetes</taxon>
        <taxon>Pleosporomycetidae</taxon>
        <taxon>Pleosporales</taxon>
        <taxon>Pleosporineae</taxon>
        <taxon>Pleosporaceae</taxon>
        <taxon>Pyrenophora</taxon>
    </lineage>
</organism>
<dbReference type="AlphaFoldDB" id="A0A3M7MB89"/>
<gene>
    <name evidence="1" type="ORF">GMOD_00006892</name>
</gene>
<sequence length="224" mass="25324">MWSLNLNLAKIFSPKKPSKSVSFAPFTASSLGRSSSHFLRSHPEYIPGTHSCPPSLGRWLDTSLMYDDYEQLLHLKIHATFRVRDRSEAAALQMAFQTQMNAGKPLVAAAKKPVLLEDHPLCDRVLRIFLAMLEDRFRGGVAAEIDEEWREAKAIILYTTYEGAFVSLQFVNDVDEERDADRFVEELRRSVPAGNVGVPPRVRLQMMREGEVAAEGSKSWWASK</sequence>
<reference evidence="1 2" key="1">
    <citation type="journal article" date="2014" name="PLoS ONE">
        <title>De novo Genome Assembly of the Fungal Plant Pathogen Pyrenophora semeniperda.</title>
        <authorList>
            <person name="Soliai M.M."/>
            <person name="Meyer S.E."/>
            <person name="Udall J.A."/>
            <person name="Elzinga D.E."/>
            <person name="Hermansen R.A."/>
            <person name="Bodily P.M."/>
            <person name="Hart A.A."/>
            <person name="Coleman C.E."/>
        </authorList>
    </citation>
    <scope>NUCLEOTIDE SEQUENCE [LARGE SCALE GENOMIC DNA]</scope>
    <source>
        <strain evidence="1 2">CCB06</strain>
        <tissue evidence="1">Mycelium</tissue>
    </source>
</reference>
<dbReference type="EMBL" id="KE747827">
    <property type="protein sequence ID" value="RMZ71747.1"/>
    <property type="molecule type" value="Genomic_DNA"/>
</dbReference>
<protein>
    <submittedName>
        <fullName evidence="1">Uncharacterized protein</fullName>
    </submittedName>
</protein>
<evidence type="ECO:0000313" key="1">
    <source>
        <dbReference type="EMBL" id="RMZ71747.1"/>
    </source>
</evidence>
<evidence type="ECO:0000313" key="2">
    <source>
        <dbReference type="Proteomes" id="UP000265663"/>
    </source>
</evidence>
<dbReference type="Proteomes" id="UP000265663">
    <property type="component" value="Unassembled WGS sequence"/>
</dbReference>
<keyword evidence="2" id="KW-1185">Reference proteome</keyword>
<name>A0A3M7MB89_9PLEO</name>
<accession>A0A3M7MB89</accession>
<proteinExistence type="predicted"/>